<dbReference type="STRING" id="112090.W4H9F4"/>
<dbReference type="PROSITE" id="PS50222">
    <property type="entry name" value="EF_HAND_2"/>
    <property type="match status" value="4"/>
</dbReference>
<feature type="repeat" description="RCC1" evidence="3">
    <location>
        <begin position="896"/>
        <end position="952"/>
    </location>
</feature>
<dbReference type="OrthoDB" id="8068875at2759"/>
<feature type="domain" description="EF-hand" evidence="5">
    <location>
        <begin position="126"/>
        <end position="161"/>
    </location>
</feature>
<evidence type="ECO:0000313" key="6">
    <source>
        <dbReference type="EMBL" id="ETV87748.1"/>
    </source>
</evidence>
<evidence type="ECO:0000256" key="2">
    <source>
        <dbReference type="ARBA" id="ARBA00022837"/>
    </source>
</evidence>
<dbReference type="InterPro" id="IPR011992">
    <property type="entry name" value="EF-hand-dom_pair"/>
</dbReference>
<dbReference type="InterPro" id="IPR058923">
    <property type="entry name" value="RCC1-like_dom"/>
</dbReference>
<dbReference type="InterPro" id="IPR008979">
    <property type="entry name" value="Galactose-bd-like_sf"/>
</dbReference>
<protein>
    <recommendedName>
        <fullName evidence="5">EF-hand domain-containing protein</fullName>
    </recommendedName>
</protein>
<name>W4H9F4_APHAT</name>
<reference evidence="6" key="1">
    <citation type="submission" date="2013-12" db="EMBL/GenBank/DDBJ databases">
        <title>The Genome Sequence of Aphanomyces astaci APO3.</title>
        <authorList>
            <consortium name="The Broad Institute Genomics Platform"/>
            <person name="Russ C."/>
            <person name="Tyler B."/>
            <person name="van West P."/>
            <person name="Dieguez-Uribeondo J."/>
            <person name="Young S.K."/>
            <person name="Zeng Q."/>
            <person name="Gargeya S."/>
            <person name="Fitzgerald M."/>
            <person name="Abouelleil A."/>
            <person name="Alvarado L."/>
            <person name="Chapman S.B."/>
            <person name="Gainer-Dewar J."/>
            <person name="Goldberg J."/>
            <person name="Griggs A."/>
            <person name="Gujja S."/>
            <person name="Hansen M."/>
            <person name="Howarth C."/>
            <person name="Imamovic A."/>
            <person name="Ireland A."/>
            <person name="Larimer J."/>
            <person name="McCowan C."/>
            <person name="Murphy C."/>
            <person name="Pearson M."/>
            <person name="Poon T.W."/>
            <person name="Priest M."/>
            <person name="Roberts A."/>
            <person name="Saif S."/>
            <person name="Shea T."/>
            <person name="Sykes S."/>
            <person name="Wortman J."/>
            <person name="Nusbaum C."/>
            <person name="Birren B."/>
        </authorList>
    </citation>
    <scope>NUCLEOTIDE SEQUENCE [LARGE SCALE GENOMIC DNA]</scope>
    <source>
        <strain evidence="6">APO3</strain>
    </source>
</reference>
<organism evidence="6">
    <name type="scientific">Aphanomyces astaci</name>
    <name type="common">Crayfish plague agent</name>
    <dbReference type="NCBI Taxonomy" id="112090"/>
    <lineage>
        <taxon>Eukaryota</taxon>
        <taxon>Sar</taxon>
        <taxon>Stramenopiles</taxon>
        <taxon>Oomycota</taxon>
        <taxon>Saprolegniomycetes</taxon>
        <taxon>Saprolegniales</taxon>
        <taxon>Verrucalvaceae</taxon>
        <taxon>Aphanomyces</taxon>
    </lineage>
</organism>
<dbReference type="GO" id="GO:0005509">
    <property type="term" value="F:calcium ion binding"/>
    <property type="evidence" value="ECO:0007669"/>
    <property type="project" value="InterPro"/>
</dbReference>
<feature type="compositionally biased region" description="Acidic residues" evidence="4">
    <location>
        <begin position="52"/>
        <end position="64"/>
    </location>
</feature>
<dbReference type="PROSITE" id="PS50012">
    <property type="entry name" value="RCC1_3"/>
    <property type="match status" value="3"/>
</dbReference>
<dbReference type="InterPro" id="IPR002048">
    <property type="entry name" value="EF_hand_dom"/>
</dbReference>
<dbReference type="GeneID" id="20803214"/>
<dbReference type="InterPro" id="IPR009091">
    <property type="entry name" value="RCC1/BLIP-II"/>
</dbReference>
<feature type="region of interest" description="Disordered" evidence="4">
    <location>
        <begin position="16"/>
        <end position="35"/>
    </location>
</feature>
<keyword evidence="2" id="KW-0106">Calcium</keyword>
<sequence>MGLFKGCRSPRKVALQVHADDPHAPPATSGSTVLRDAADTSVTKKLVNDMDLFGEDSDASDDDAAIERYDRDDVSEDDEVYKSRNVDALLSKMTPEEMFVKFDEDHSGMISTDEFLKMLPQLGIKLSDAKAIRIFDTCDKDGSGEIDMEEFKMAMFMVDPTTGNSLGFSPSSLLTPKDAFHLFDSNGSGQLDELEFADALEYFGFSVTDAKQERLFLKYDTDKSGFIEYSEFRAMWLQCANIKHELVSRGVDVPKYATRKTHMQILEKALDEEERREDEAMDEAKWFHEWQLEKIRRRTLAAKAALRAQDELAAALDAAGQVYVLGSGQHGQFNGDPAARDALVYDGYTHVSEIWQSRVLPTYVPPDLKLKTSTIHPPSSLSSHEQPQRLVTPDYIQKRKEKLAEAKSAAAAAAAPAVPTVEQNKLPMMRRRPENVTYDENRVSPPKLIRAAWHAKQTTDDRGGSTSRTEDDENKDDDAEESELELLNQKFLDDRAFIRSLRFKDIHPMTNTGWLWGRQVVQAAISDNVAYAVTASGQIYCWGGQNKWWKGIEADDDDDATTVVDESEATRKEVERMRMLTSRSELIKMAAPRFVAEAVAVEVEAQTKKLEDKRVRELAEDAQYEKHKRVVLYYDKWDPPPSYSTRIIYMHQVLLPKLDHKNLHSSITARGVVCERATKQELVDLMGDLLLIEADMCTEEAQRGIKQMDFFIQDTNELRAKKKTKSFEEIPEKAILLDSYLPLKRELERREAARKAQAIENKLNEARLKEDTFEACVARKRVQLEDMCPEYTPRSTSTVIDLNGVTSRGPPLHPPRGSSAVWKIAAGESYACAVSQNGSLYSWGVGISGRLGHGKSLEGIINADADHPSRVMALQSVFVKDVACAFDHSAAVSVDGHVYSWGSASTGKLGVGLLDDSYEQFAMYPMLVPFPNRKRFRQVSCGRAHTGAVSTDGDLYMWGCANGGRLGLGERVQDMVVVPTLVVSLARVLVAQVSCGNSHSALTTEIRVDVDGNVETISGGDVYVCGSSGPLMHFTPTWSIVSKLRGTPVRDVCCGFGHTAAVTLSGELYTWGQNTNECTGHAADRRVIEAPELLRAFHVAPYNLAVGKRARQSSVYNQQDADLAVDGNRSGTLHTCMHTQYDDHPWWEVDLGQASVLERIKVWNRTDQPVDTSRRRDEFTSRLFPFWILVSEVPFDDSVGSASLKAGRAQSNASAQFADNHRLTEWVLPSTGTVGRYIRIQVKGKRYLHLAQVDVFGVYNAFNYVGHVSTVQCAKNVTLVVMRPLPSATSTHDHYLKAIQADPDNATILRQYDAYAKCFQLYGRGEALTHEKCRLCRAIRQCEVCEFYTSTPSSDLPLTTLGEKLGLAEATDVILSREPPRLTFDKRASTPAVVSESITHKFAKVFTLSPKKLGLPFKLSPSKKDPPRS</sequence>
<keyword evidence="1" id="KW-0677">Repeat</keyword>
<feature type="domain" description="EF-hand" evidence="5">
    <location>
        <begin position="90"/>
        <end position="125"/>
    </location>
</feature>
<dbReference type="SMART" id="SM00054">
    <property type="entry name" value="EFh"/>
    <property type="match status" value="4"/>
</dbReference>
<accession>W4H9F4</accession>
<feature type="domain" description="EF-hand" evidence="5">
    <location>
        <begin position="171"/>
        <end position="206"/>
    </location>
</feature>
<dbReference type="RefSeq" id="XP_009822611.1">
    <property type="nucleotide sequence ID" value="XM_009824309.1"/>
</dbReference>
<dbReference type="SUPFAM" id="SSF50985">
    <property type="entry name" value="RCC1/BLIP-II"/>
    <property type="match status" value="2"/>
</dbReference>
<feature type="repeat" description="RCC1" evidence="3">
    <location>
        <begin position="953"/>
        <end position="1006"/>
    </location>
</feature>
<dbReference type="Gene3D" id="1.10.238.10">
    <property type="entry name" value="EF-hand"/>
    <property type="match status" value="2"/>
</dbReference>
<feature type="compositionally biased region" description="Acidic residues" evidence="4">
    <location>
        <begin position="470"/>
        <end position="482"/>
    </location>
</feature>
<dbReference type="Pfam" id="PF25390">
    <property type="entry name" value="WD40_RLD"/>
    <property type="match status" value="1"/>
</dbReference>
<dbReference type="EMBL" id="KI913115">
    <property type="protein sequence ID" value="ETV87748.1"/>
    <property type="molecule type" value="Genomic_DNA"/>
</dbReference>
<dbReference type="InterPro" id="IPR051625">
    <property type="entry name" value="Signaling_Regulatory_Domain"/>
</dbReference>
<dbReference type="PROSITE" id="PS00018">
    <property type="entry name" value="EF_HAND_1"/>
    <property type="match status" value="4"/>
</dbReference>
<evidence type="ECO:0000256" key="3">
    <source>
        <dbReference type="PROSITE-ProRule" id="PRU00235"/>
    </source>
</evidence>
<evidence type="ECO:0000256" key="1">
    <source>
        <dbReference type="ARBA" id="ARBA00022737"/>
    </source>
</evidence>
<dbReference type="PANTHER" id="PTHR22872">
    <property type="entry name" value="BTK-BINDING PROTEIN-RELATED"/>
    <property type="match status" value="1"/>
</dbReference>
<dbReference type="Pfam" id="PF13499">
    <property type="entry name" value="EF-hand_7"/>
    <property type="match status" value="2"/>
</dbReference>
<evidence type="ECO:0000256" key="4">
    <source>
        <dbReference type="SAM" id="MobiDB-lite"/>
    </source>
</evidence>
<feature type="domain" description="EF-hand" evidence="5">
    <location>
        <begin position="207"/>
        <end position="242"/>
    </location>
</feature>
<dbReference type="SUPFAM" id="SSF49785">
    <property type="entry name" value="Galactose-binding domain-like"/>
    <property type="match status" value="1"/>
</dbReference>
<dbReference type="Pfam" id="PF22633">
    <property type="entry name" value="F5_F8_type_C_2"/>
    <property type="match status" value="1"/>
</dbReference>
<dbReference type="PROSITE" id="PS00626">
    <property type="entry name" value="RCC1_2"/>
    <property type="match status" value="1"/>
</dbReference>
<feature type="region of interest" description="Disordered" evidence="4">
    <location>
        <begin position="452"/>
        <end position="482"/>
    </location>
</feature>
<dbReference type="InterPro" id="IPR018247">
    <property type="entry name" value="EF_Hand_1_Ca_BS"/>
</dbReference>
<dbReference type="VEuPathDB" id="FungiDB:H257_01218"/>
<dbReference type="PANTHER" id="PTHR22872:SF9">
    <property type="entry name" value="X-LINKED RETINITIS PIGMENTOSA GTPASE REGULATOR"/>
    <property type="match status" value="1"/>
</dbReference>
<proteinExistence type="predicted"/>
<dbReference type="Gene3D" id="2.130.10.30">
    <property type="entry name" value="Regulator of chromosome condensation 1/beta-lactamase-inhibitor protein II"/>
    <property type="match status" value="1"/>
</dbReference>
<evidence type="ECO:0000259" key="5">
    <source>
        <dbReference type="PROSITE" id="PS50222"/>
    </source>
</evidence>
<feature type="repeat" description="RCC1" evidence="3">
    <location>
        <begin position="838"/>
        <end position="895"/>
    </location>
</feature>
<dbReference type="SUPFAM" id="SSF47473">
    <property type="entry name" value="EF-hand"/>
    <property type="match status" value="1"/>
</dbReference>
<dbReference type="CDD" id="cd00051">
    <property type="entry name" value="EFh"/>
    <property type="match status" value="1"/>
</dbReference>
<feature type="region of interest" description="Disordered" evidence="4">
    <location>
        <begin position="52"/>
        <end position="73"/>
    </location>
</feature>
<gene>
    <name evidence="6" type="ORF">H257_01218</name>
</gene>
<dbReference type="Gene3D" id="2.60.120.260">
    <property type="entry name" value="Galactose-binding domain-like"/>
    <property type="match status" value="1"/>
</dbReference>
<dbReference type="InterPro" id="IPR000408">
    <property type="entry name" value="Reg_chr_condens"/>
</dbReference>